<dbReference type="eggNOG" id="KOG1075">
    <property type="taxonomic scope" value="Eukaryota"/>
</dbReference>
<evidence type="ECO:0000313" key="4">
    <source>
        <dbReference type="Proteomes" id="UP000029120"/>
    </source>
</evidence>
<dbReference type="Proteomes" id="UP000029120">
    <property type="component" value="Chromosome 4"/>
</dbReference>
<dbReference type="OMA" id="NITICTV"/>
<name>A0A087H2Y6_ARAAL</name>
<feature type="domain" description="DUF4283" evidence="2">
    <location>
        <begin position="147"/>
        <end position="193"/>
    </location>
</feature>
<evidence type="ECO:0000259" key="2">
    <source>
        <dbReference type="Pfam" id="PF14111"/>
    </source>
</evidence>
<evidence type="ECO:0000313" key="3">
    <source>
        <dbReference type="EMBL" id="KFK36488.1"/>
    </source>
</evidence>
<dbReference type="AlphaFoldDB" id="A0A087H2Y6"/>
<feature type="region of interest" description="Disordered" evidence="1">
    <location>
        <begin position="1"/>
        <end position="24"/>
    </location>
</feature>
<sequence length="269" mass="28945">MVLTPSDELPVSRKTDPPNLLPVPPDLLSAPPSVLDVGQGEVLSSSLHVHDAPSDSPPVVDSTVAIPPISANLESQIPVVVVTSPISVEPSPSLAQLVAQSVPTQPWASRFSSSIRNLKKMDPPSSMDDGTPSVLAPNSVIAQISICRIAIHQYSDRSFLIFIPSEETRKWVLDVNLWQAGNCAFSVSKWSYAVNEDPAPLLAAPIWVVLRNVPPSLFTFEGLSVIGSAIGDPLYTEKQGLVWNPMGMVKIKVLMLLDKKYPASILIFG</sequence>
<evidence type="ECO:0000256" key="1">
    <source>
        <dbReference type="SAM" id="MobiDB-lite"/>
    </source>
</evidence>
<dbReference type="OrthoDB" id="1939300at2759"/>
<gene>
    <name evidence="3" type="ordered locus">AALP_Aa4g131200</name>
</gene>
<dbReference type="Gramene" id="KFK36488">
    <property type="protein sequence ID" value="KFK36488"/>
    <property type="gene ID" value="AALP_AA4G131200"/>
</dbReference>
<organism evidence="3 4">
    <name type="scientific">Arabis alpina</name>
    <name type="common">Alpine rock-cress</name>
    <dbReference type="NCBI Taxonomy" id="50452"/>
    <lineage>
        <taxon>Eukaryota</taxon>
        <taxon>Viridiplantae</taxon>
        <taxon>Streptophyta</taxon>
        <taxon>Embryophyta</taxon>
        <taxon>Tracheophyta</taxon>
        <taxon>Spermatophyta</taxon>
        <taxon>Magnoliopsida</taxon>
        <taxon>eudicotyledons</taxon>
        <taxon>Gunneridae</taxon>
        <taxon>Pentapetalae</taxon>
        <taxon>rosids</taxon>
        <taxon>malvids</taxon>
        <taxon>Brassicales</taxon>
        <taxon>Brassicaceae</taxon>
        <taxon>Arabideae</taxon>
        <taxon>Arabis</taxon>
    </lineage>
</organism>
<dbReference type="InterPro" id="IPR025558">
    <property type="entry name" value="DUF4283"/>
</dbReference>
<proteinExistence type="predicted"/>
<protein>
    <recommendedName>
        <fullName evidence="2">DUF4283 domain-containing protein</fullName>
    </recommendedName>
</protein>
<dbReference type="PANTHER" id="PTHR31286">
    <property type="entry name" value="GLYCINE-RICH CELL WALL STRUCTURAL PROTEIN 1.8-LIKE"/>
    <property type="match status" value="1"/>
</dbReference>
<dbReference type="Pfam" id="PF14111">
    <property type="entry name" value="DUF4283"/>
    <property type="match status" value="1"/>
</dbReference>
<dbReference type="PANTHER" id="PTHR31286:SF181">
    <property type="entry name" value="ZINC KNUCKLE (CCHC-TYPE) FAMILY PROTEIN"/>
    <property type="match status" value="1"/>
</dbReference>
<keyword evidence="4" id="KW-1185">Reference proteome</keyword>
<dbReference type="EMBL" id="CM002872">
    <property type="protein sequence ID" value="KFK36488.1"/>
    <property type="molecule type" value="Genomic_DNA"/>
</dbReference>
<accession>A0A087H2Y6</accession>
<reference evidence="4" key="1">
    <citation type="journal article" date="2015" name="Nat. Plants">
        <title>Genome expansion of Arabis alpina linked with retrotransposition and reduced symmetric DNA methylation.</title>
        <authorList>
            <person name="Willing E.M."/>
            <person name="Rawat V."/>
            <person name="Mandakova T."/>
            <person name="Maumus F."/>
            <person name="James G.V."/>
            <person name="Nordstroem K.J."/>
            <person name="Becker C."/>
            <person name="Warthmann N."/>
            <person name="Chica C."/>
            <person name="Szarzynska B."/>
            <person name="Zytnicki M."/>
            <person name="Albani M.C."/>
            <person name="Kiefer C."/>
            <person name="Bergonzi S."/>
            <person name="Castaings L."/>
            <person name="Mateos J.L."/>
            <person name="Berns M.C."/>
            <person name="Bujdoso N."/>
            <person name="Piofczyk T."/>
            <person name="de Lorenzo L."/>
            <person name="Barrero-Sicilia C."/>
            <person name="Mateos I."/>
            <person name="Piednoel M."/>
            <person name="Hagmann J."/>
            <person name="Chen-Min-Tao R."/>
            <person name="Iglesias-Fernandez R."/>
            <person name="Schuster S.C."/>
            <person name="Alonso-Blanco C."/>
            <person name="Roudier F."/>
            <person name="Carbonero P."/>
            <person name="Paz-Ares J."/>
            <person name="Davis S.J."/>
            <person name="Pecinka A."/>
            <person name="Quesneville H."/>
            <person name="Colot V."/>
            <person name="Lysak M.A."/>
            <person name="Weigel D."/>
            <person name="Coupland G."/>
            <person name="Schneeberger K."/>
        </authorList>
    </citation>
    <scope>NUCLEOTIDE SEQUENCE [LARGE SCALE GENOMIC DNA]</scope>
    <source>
        <strain evidence="4">cv. Pajares</strain>
    </source>
</reference>
<dbReference type="InterPro" id="IPR040256">
    <property type="entry name" value="At4g02000-like"/>
</dbReference>